<organism evidence="1 2">
    <name type="scientific">Bacillus mycoides</name>
    <dbReference type="NCBI Taxonomy" id="1405"/>
    <lineage>
        <taxon>Bacteria</taxon>
        <taxon>Bacillati</taxon>
        <taxon>Bacillota</taxon>
        <taxon>Bacilli</taxon>
        <taxon>Bacillales</taxon>
        <taxon>Bacillaceae</taxon>
        <taxon>Bacillus</taxon>
        <taxon>Bacillus cereus group</taxon>
    </lineage>
</organism>
<name>A0A653Q134_BACMY</name>
<dbReference type="AlphaFoldDB" id="A0A653Q134"/>
<dbReference type="Proteomes" id="UP000437562">
    <property type="component" value="Unassembled WGS sequence"/>
</dbReference>
<protein>
    <submittedName>
        <fullName evidence="1">Uncharacterized protein</fullName>
    </submittedName>
</protein>
<accession>A0A653Q134</accession>
<evidence type="ECO:0000313" key="2">
    <source>
        <dbReference type="Proteomes" id="UP000437562"/>
    </source>
</evidence>
<dbReference type="EMBL" id="CABWMC010000003">
    <property type="protein sequence ID" value="VXB36081.1"/>
    <property type="molecule type" value="Genomic_DNA"/>
</dbReference>
<sequence>MIKVFIFVRILLKLRRCDEVEITHFYVYVKKRARRGWKRGISML</sequence>
<reference evidence="1 2" key="1">
    <citation type="submission" date="2019-10" db="EMBL/GenBank/DDBJ databases">
        <authorList>
            <person name="Karimi E."/>
        </authorList>
    </citation>
    <scope>NUCLEOTIDE SEQUENCE [LARGE SCALE GENOMIC DNA]</scope>
    <source>
        <strain evidence="1">Bacillus sp. 71</strain>
    </source>
</reference>
<gene>
    <name evidence="1" type="ORF">BACI71_110284</name>
</gene>
<evidence type="ECO:0000313" key="1">
    <source>
        <dbReference type="EMBL" id="VXB36081.1"/>
    </source>
</evidence>
<proteinExistence type="predicted"/>